<reference evidence="2 3" key="2">
    <citation type="journal article" date="2023" name="Mol. Biol. Evol.">
        <title>Genomics of Secondarily Temperate Adaptation in the Only Non-Antarctic Icefish.</title>
        <authorList>
            <person name="Rivera-Colon A.G."/>
            <person name="Rayamajhi N."/>
            <person name="Minhas B.F."/>
            <person name="Madrigal G."/>
            <person name="Bilyk K.T."/>
            <person name="Yoon V."/>
            <person name="Hune M."/>
            <person name="Gregory S."/>
            <person name="Cheng C.H.C."/>
            <person name="Catchen J.M."/>
        </authorList>
    </citation>
    <scope>NUCLEOTIDE SEQUENCE [LARGE SCALE GENOMIC DNA]</scope>
    <source>
        <strain evidence="2">JMC-PN-2008</strain>
    </source>
</reference>
<dbReference type="EMBL" id="JAUZQC010000021">
    <property type="protein sequence ID" value="KAK5852411.1"/>
    <property type="molecule type" value="Genomic_DNA"/>
</dbReference>
<protein>
    <submittedName>
        <fullName evidence="2">Uncharacterized protein</fullName>
    </submittedName>
</protein>
<keyword evidence="3" id="KW-1185">Reference proteome</keyword>
<dbReference type="AlphaFoldDB" id="A0AAN7X0U9"/>
<evidence type="ECO:0000313" key="3">
    <source>
        <dbReference type="Proteomes" id="UP001346869"/>
    </source>
</evidence>
<name>A0AAN7X0U9_ELEMC</name>
<accession>A0AAN7X0U9</accession>
<dbReference type="Proteomes" id="UP001346869">
    <property type="component" value="Unassembled WGS sequence"/>
</dbReference>
<sequence>MSSSLEAQTQTLQELQDQCRLQQTPPAPQQLDASTLTRRKRFLVKTEEPPQPLEPAASKPGTPASFIATTPVPGTTLAQVPKPDKCFAIFLSSRLHSF</sequence>
<organism evidence="2 3">
    <name type="scientific">Eleginops maclovinus</name>
    <name type="common">Patagonian blennie</name>
    <name type="synonym">Eleginus maclovinus</name>
    <dbReference type="NCBI Taxonomy" id="56733"/>
    <lineage>
        <taxon>Eukaryota</taxon>
        <taxon>Metazoa</taxon>
        <taxon>Chordata</taxon>
        <taxon>Craniata</taxon>
        <taxon>Vertebrata</taxon>
        <taxon>Euteleostomi</taxon>
        <taxon>Actinopterygii</taxon>
        <taxon>Neopterygii</taxon>
        <taxon>Teleostei</taxon>
        <taxon>Neoteleostei</taxon>
        <taxon>Acanthomorphata</taxon>
        <taxon>Eupercaria</taxon>
        <taxon>Perciformes</taxon>
        <taxon>Notothenioidei</taxon>
        <taxon>Eleginopidae</taxon>
        <taxon>Eleginops</taxon>
    </lineage>
</organism>
<comment type="caution">
    <text evidence="2">The sequence shown here is derived from an EMBL/GenBank/DDBJ whole genome shotgun (WGS) entry which is preliminary data.</text>
</comment>
<evidence type="ECO:0000256" key="1">
    <source>
        <dbReference type="SAM" id="MobiDB-lite"/>
    </source>
</evidence>
<proteinExistence type="predicted"/>
<feature type="region of interest" description="Disordered" evidence="1">
    <location>
        <begin position="45"/>
        <end position="70"/>
    </location>
</feature>
<evidence type="ECO:0000313" key="2">
    <source>
        <dbReference type="EMBL" id="KAK5852411.1"/>
    </source>
</evidence>
<reference evidence="2 3" key="1">
    <citation type="journal article" date="2023" name="Genes (Basel)">
        <title>Chromosome-Level Genome Assembly and Circadian Gene Repertoire of the Patagonia Blennie Eleginops maclovinus-The Closest Ancestral Proxy of Antarctic Cryonotothenioids.</title>
        <authorList>
            <person name="Cheng C.C."/>
            <person name="Rivera-Colon A.G."/>
            <person name="Minhas B.F."/>
            <person name="Wilson L."/>
            <person name="Rayamajhi N."/>
            <person name="Vargas-Chacoff L."/>
            <person name="Catchen J.M."/>
        </authorList>
    </citation>
    <scope>NUCLEOTIDE SEQUENCE [LARGE SCALE GENOMIC DNA]</scope>
    <source>
        <strain evidence="2">JMC-PN-2008</strain>
    </source>
</reference>
<gene>
    <name evidence="2" type="ORF">PBY51_023881</name>
</gene>